<reference evidence="3" key="1">
    <citation type="submission" date="2025-08" db="UniProtKB">
        <authorList>
            <consortium name="RefSeq"/>
        </authorList>
    </citation>
    <scope>IDENTIFICATION</scope>
</reference>
<protein>
    <submittedName>
        <fullName evidence="3">Protein yippee-like 3 isoform X1</fullName>
    </submittedName>
</protein>
<dbReference type="GeneID" id="101699744"/>
<dbReference type="CTD" id="83719"/>
<name>A0AAX6R757_HETGA</name>
<feature type="region of interest" description="Disordered" evidence="1">
    <location>
        <begin position="1"/>
        <end position="179"/>
    </location>
</feature>
<accession>A0AAX6R757</accession>
<organism evidence="2 3">
    <name type="scientific">Heterocephalus glaber</name>
    <name type="common">Naked mole rat</name>
    <dbReference type="NCBI Taxonomy" id="10181"/>
    <lineage>
        <taxon>Eukaryota</taxon>
        <taxon>Metazoa</taxon>
        <taxon>Chordata</taxon>
        <taxon>Craniata</taxon>
        <taxon>Vertebrata</taxon>
        <taxon>Euteleostomi</taxon>
        <taxon>Mammalia</taxon>
        <taxon>Eutheria</taxon>
        <taxon>Euarchontoglires</taxon>
        <taxon>Glires</taxon>
        <taxon>Rodentia</taxon>
        <taxon>Hystricomorpha</taxon>
        <taxon>Bathyergidae</taxon>
        <taxon>Heterocephalus</taxon>
    </lineage>
</organism>
<proteinExistence type="predicted"/>
<dbReference type="Proteomes" id="UP000694906">
    <property type="component" value="Unplaced"/>
</dbReference>
<evidence type="ECO:0000313" key="2">
    <source>
        <dbReference type="Proteomes" id="UP000694906"/>
    </source>
</evidence>
<gene>
    <name evidence="3" type="primary">Ypel3</name>
</gene>
<keyword evidence="2" id="KW-1185">Reference proteome</keyword>
<dbReference type="AlphaFoldDB" id="A0AAX6R757"/>
<feature type="compositionally biased region" description="Basic and acidic residues" evidence="1">
    <location>
        <begin position="76"/>
        <end position="87"/>
    </location>
</feature>
<sequence length="179" mass="18549">MGEGRSLRLCPPRVCIPTPSSSSTRGSARAPQQAEGTGRLGSRISGPDAAGGGGWAARPYAGRRVTRPLICMPRADWPRRPPGREPDPSPSPSRRSRGAAGLGVNKSRRLRTGRGGGTAPTRSAPHSRTRPPRGPGPREPRRGTGLPLLPVGCSPRGATAPGPRHGADFKAQDVSGLLG</sequence>
<evidence type="ECO:0000313" key="3">
    <source>
        <dbReference type="RefSeq" id="XP_021093075.1"/>
    </source>
</evidence>
<evidence type="ECO:0000256" key="1">
    <source>
        <dbReference type="SAM" id="MobiDB-lite"/>
    </source>
</evidence>
<dbReference type="RefSeq" id="XP_021093075.1">
    <property type="nucleotide sequence ID" value="XM_021237416.1"/>
</dbReference>